<keyword evidence="5" id="KW-0677">Repeat</keyword>
<reference evidence="13" key="2">
    <citation type="submission" date="2023-07" db="EMBL/GenBank/DDBJ databases">
        <authorList>
            <person name="Jung D.-H."/>
        </authorList>
    </citation>
    <scope>NUCLEOTIDE SEQUENCE [LARGE SCALE GENOMIC DNA]</scope>
    <source>
        <strain evidence="13">JA-25</strain>
    </source>
</reference>
<gene>
    <name evidence="12" type="ORF">F7231_21865</name>
</gene>
<keyword evidence="2" id="KW-0433">Leucine-rich repeat</keyword>
<evidence type="ECO:0000256" key="6">
    <source>
        <dbReference type="ARBA" id="ARBA00022989"/>
    </source>
</evidence>
<feature type="domain" description="CBM3" evidence="11">
    <location>
        <begin position="1503"/>
        <end position="1656"/>
    </location>
</feature>
<keyword evidence="4" id="KW-0732">Signal</keyword>
<organism evidence="12 13">
    <name type="scientific">Fibrivirga algicola</name>
    <dbReference type="NCBI Taxonomy" id="2950420"/>
    <lineage>
        <taxon>Bacteria</taxon>
        <taxon>Pseudomonadati</taxon>
        <taxon>Bacteroidota</taxon>
        <taxon>Cytophagia</taxon>
        <taxon>Cytophagales</taxon>
        <taxon>Spirosomataceae</taxon>
        <taxon>Fibrivirga</taxon>
    </lineage>
</organism>
<proteinExistence type="predicted"/>
<reference evidence="13" key="1">
    <citation type="submission" date="2019-09" db="EMBL/GenBank/DDBJ databases">
        <authorList>
            <person name="Jung D.-H."/>
        </authorList>
    </citation>
    <scope>NUCLEOTIDE SEQUENCE [LARGE SCALE GENOMIC DNA]</scope>
    <source>
        <strain evidence="13">JA-25</strain>
    </source>
</reference>
<evidence type="ECO:0000256" key="3">
    <source>
        <dbReference type="ARBA" id="ARBA00022692"/>
    </source>
</evidence>
<evidence type="ECO:0000256" key="7">
    <source>
        <dbReference type="ARBA" id="ARBA00023136"/>
    </source>
</evidence>
<dbReference type="InterPro" id="IPR001611">
    <property type="entry name" value="Leu-rich_rpt"/>
</dbReference>
<dbReference type="SUPFAM" id="SSF49384">
    <property type="entry name" value="Carbohydrate-binding domain"/>
    <property type="match status" value="2"/>
</dbReference>
<evidence type="ECO:0000259" key="11">
    <source>
        <dbReference type="PROSITE" id="PS51172"/>
    </source>
</evidence>
<dbReference type="InterPro" id="IPR001956">
    <property type="entry name" value="CBM3"/>
</dbReference>
<feature type="domain" description="CBM3" evidence="11">
    <location>
        <begin position="1347"/>
        <end position="1500"/>
    </location>
</feature>
<keyword evidence="6" id="KW-1133">Transmembrane helix</keyword>
<dbReference type="InterPro" id="IPR015919">
    <property type="entry name" value="Cadherin-like_sf"/>
</dbReference>
<dbReference type="InterPro" id="IPR032675">
    <property type="entry name" value="LRR_dom_sf"/>
</dbReference>
<evidence type="ECO:0000313" key="12">
    <source>
        <dbReference type="EMBL" id="NID12833.1"/>
    </source>
</evidence>
<dbReference type="EMBL" id="WAEL01000009">
    <property type="protein sequence ID" value="NID12833.1"/>
    <property type="molecule type" value="Genomic_DNA"/>
</dbReference>
<dbReference type="Pfam" id="PF05345">
    <property type="entry name" value="He_PIG"/>
    <property type="match status" value="2"/>
</dbReference>
<dbReference type="SMART" id="SM00369">
    <property type="entry name" value="LRR_TYP"/>
    <property type="match status" value="3"/>
</dbReference>
<dbReference type="InterPro" id="IPR026444">
    <property type="entry name" value="Secre_tail"/>
</dbReference>
<dbReference type="PANTHER" id="PTHR27000">
    <property type="entry name" value="LEUCINE-RICH REPEAT RECEPTOR-LIKE PROTEIN KINASE FAMILY PROTEIN-RELATED"/>
    <property type="match status" value="1"/>
</dbReference>
<dbReference type="InterPro" id="IPR013783">
    <property type="entry name" value="Ig-like_fold"/>
</dbReference>
<evidence type="ECO:0000256" key="9">
    <source>
        <dbReference type="ARBA" id="ARBA00023180"/>
    </source>
</evidence>
<dbReference type="PANTHER" id="PTHR27000:SF642">
    <property type="entry name" value="INACTIVE LEUCINE-RICH REPEAT RECEPTOR KINASE XIAO-RELATED"/>
    <property type="match status" value="1"/>
</dbReference>
<dbReference type="InterPro" id="IPR036179">
    <property type="entry name" value="Ig-like_dom_sf"/>
</dbReference>
<evidence type="ECO:0000256" key="1">
    <source>
        <dbReference type="ARBA" id="ARBA00004236"/>
    </source>
</evidence>
<evidence type="ECO:0000256" key="2">
    <source>
        <dbReference type="ARBA" id="ARBA00022614"/>
    </source>
</evidence>
<dbReference type="InterPro" id="IPR008965">
    <property type="entry name" value="CBM2/CBM3_carb-bd_dom_sf"/>
</dbReference>
<dbReference type="InterPro" id="IPR006644">
    <property type="entry name" value="Cadg"/>
</dbReference>
<dbReference type="SUPFAM" id="SSF52058">
    <property type="entry name" value="L domain-like"/>
    <property type="match status" value="2"/>
</dbReference>
<dbReference type="NCBIfam" id="TIGR04183">
    <property type="entry name" value="Por_Secre_tail"/>
    <property type="match status" value="1"/>
</dbReference>
<accession>A0ABX0QM01</accession>
<evidence type="ECO:0000256" key="8">
    <source>
        <dbReference type="ARBA" id="ARBA00023170"/>
    </source>
</evidence>
<dbReference type="SUPFAM" id="SSF49313">
    <property type="entry name" value="Cadherin-like"/>
    <property type="match status" value="2"/>
</dbReference>
<keyword evidence="13" id="KW-1185">Reference proteome</keyword>
<evidence type="ECO:0000256" key="4">
    <source>
        <dbReference type="ARBA" id="ARBA00022729"/>
    </source>
</evidence>
<dbReference type="Pfam" id="PF00560">
    <property type="entry name" value="LRR_1"/>
    <property type="match status" value="1"/>
</dbReference>
<dbReference type="Gene3D" id="3.80.10.10">
    <property type="entry name" value="Ribonuclease Inhibitor"/>
    <property type="match status" value="3"/>
</dbReference>
<dbReference type="SMART" id="SM00736">
    <property type="entry name" value="CADG"/>
    <property type="match status" value="2"/>
</dbReference>
<dbReference type="Pfam" id="PF00942">
    <property type="entry name" value="CBM_3"/>
    <property type="match status" value="2"/>
</dbReference>
<dbReference type="InterPro" id="IPR036966">
    <property type="entry name" value="CBM3_sf"/>
</dbReference>
<keyword evidence="8" id="KW-0675">Receptor</keyword>
<dbReference type="Gene3D" id="2.60.40.10">
    <property type="entry name" value="Immunoglobulins"/>
    <property type="match status" value="4"/>
</dbReference>
<dbReference type="Gene3D" id="2.60.40.710">
    <property type="entry name" value="Endoglucanase-like"/>
    <property type="match status" value="2"/>
</dbReference>
<dbReference type="Pfam" id="PF13855">
    <property type="entry name" value="LRR_8"/>
    <property type="match status" value="2"/>
</dbReference>
<dbReference type="InterPro" id="IPR003591">
    <property type="entry name" value="Leu-rich_rpt_typical-subtyp"/>
</dbReference>
<dbReference type="Pfam" id="PF08263">
    <property type="entry name" value="LRRNT_2"/>
    <property type="match status" value="2"/>
</dbReference>
<evidence type="ECO:0000256" key="10">
    <source>
        <dbReference type="ARBA" id="ARBA00037847"/>
    </source>
</evidence>
<keyword evidence="7" id="KW-0472">Membrane</keyword>
<dbReference type="SUPFAM" id="SSF48726">
    <property type="entry name" value="Immunoglobulin"/>
    <property type="match status" value="1"/>
</dbReference>
<keyword evidence="3" id="KW-0812">Transmembrane</keyword>
<evidence type="ECO:0000256" key="5">
    <source>
        <dbReference type="ARBA" id="ARBA00022737"/>
    </source>
</evidence>
<evidence type="ECO:0000313" key="13">
    <source>
        <dbReference type="Proteomes" id="UP000606008"/>
    </source>
</evidence>
<keyword evidence="9" id="KW-0325">Glycoprotein</keyword>
<dbReference type="RefSeq" id="WP_166693544.1">
    <property type="nucleotide sequence ID" value="NZ_WAEL01000009.1"/>
</dbReference>
<sequence>MRSSLLLYRIVRSLQLLFPFIGYSQTFPALLWQKRLTATRSALLTVAMLTINLLAQAQVSYLSTYTDGKVAGLPTQPIVDNRGNGRVNSVPSPMGGTIGFSNELGNGASPSGLSWGYGYSGKVYSNNQVTSITLTLPANTKAFYLLARANYQPNLSGMGGGNITASATTEKGYTTSGTQRCYFADTEAKYIAFNIDNYVIEEKTVRVCDNPTVEPCYDQKVITSYSNISDYLKTITVTLDFPGATLYIGQFGIYQCENNQFTTSLLASDNGVLTCTNPTLKLTAPDVDFLFTGISFAGPNGPVTDNEFIRVNNRVTVSEPGTYTVTADPDAGCRRTGTVTVTEDKAIPTNVTLSNDGPLSCKKTSVTLTAGSANGVNYAFSGPNGFSRSGTDVTASATTPGKYALVVTGSNGCTTTVQTDVGTAPAPTAGVTQSLTDLYNATGGPNWTHKDNWLSGCTPCGWYGVTCDDNGRVTKLNLTGNNLVGTLPTSLLVITSLQSLELGANTLTGGIPTGIGNLTALQTLNLSRTQLGGPIPVSLGGLTRLQNLLLNESALNGSLPASLGMLTQLQNLQLYANQLGGCFPASYTALCGRSSISFANNPSLPGGGDFGAFCSNGTGGSLVVSQFPQSGTACVGSAFSFSVTARGATSYQWYKEGQRLAESGPVLRFSGVNASNAGTYQVYINYACGAIQSDFVTLTVGSSSPDYQPLADLYTSTNGPGWTNKANWLTTCDVCSWQGVTCTSGRVTGIDLTGNNLVGTLPVSLSGLTSLQSLLLGTNQLTGSIPASLGTLPALQTLILFQNSLTGSIPASLGSRTGLQVLNLSANQLEGAIPDQLGALTQLRVLNLSNNRLLGTLPASLSALTGVQAFDLSRNQLTGSIPAGYGALQNTIILNINNNQLSGCFPTSLTALCAYGPVIERIAMPGGPSGARQLAMGGGINEKVNVTGNAGLPGGGDFDSFCAFDAGRCNTAPVATANISQTANVGSAFSYTVSAFTDTETPDGLTYTALFSPASSGLRFEATTRVISGTPSEPGPISVTITATDGGGLSASTSFTIGVGPRLVSSTPLRVTLTASPQTLLTSGSTLLRASASGGTPSAPSGGYIYRFIGPGDFATSQANEVTVTNLPAGVQTFTVVVTDAGTPTSQTISATISVTVTQANTAPTVVSTIPSQSATVDQAFSYVIPASTFTDAQTPNSLSLSASGLPQGLRFTAPATISGTPSASGTSTVTVTATDPGSLSASTSFVLTVRPAPVVVTPLVLTLAASPATLPVSGSTTLSATVSGGTAPYRYSFTGPGTITQSSNTARVASLPAGVQTFTVVVSDAAQPTGQSITKMVSVTVSAPAATTALRVLHQDADNNLTNNAIKPNLQISNTGTAPISYGQLTLRYWLTVEQFSPLANLQVYYAQLGTDKVKMSYVALDKPRQGAFGYVEYRFDGSAGSLAAGASSGPIQSGIAKQDYTAFNEADDYSFASNQALTANSRVTAYLNGQLVWGTEPAEVASQRIVKAYTENKNGASTNTIGTFLQVRNEGNMALSYSELKVRYYFTSEGSQPLNFYLDYAVLGNQKVRGQFGRLNPPLASADTYLELSFDASLGTFNPGSSTGNIQYRIAKQDWSSFSQSNDYSYQNATSPLAENGRVVVYVGGQRVYGTEPGAGGRMAAEEVHTPFTVTVQGNPVRGNNLRVQITGSGGEPLRMQLVNAQGVVVTQQQLATPQVVEQHDLSLQGQGPGLFLLQVSTPTQSRTVRVLKAD</sequence>
<protein>
    <submittedName>
        <fullName evidence="12">T9SS type A sorting domain-containing protein</fullName>
    </submittedName>
</protein>
<name>A0ABX0QM01_9BACT</name>
<comment type="subcellular location">
    <subcellularLocation>
        <location evidence="1">Cell membrane</location>
    </subcellularLocation>
    <subcellularLocation>
        <location evidence="10">Endomembrane system</location>
        <topology evidence="10">Single-pass membrane protein</topology>
    </subcellularLocation>
</comment>
<comment type="caution">
    <text evidence="12">The sequence shown here is derived from an EMBL/GenBank/DDBJ whole genome shotgun (WGS) entry which is preliminary data.</text>
</comment>
<dbReference type="SMART" id="SM01067">
    <property type="entry name" value="CBM_3"/>
    <property type="match status" value="2"/>
</dbReference>
<dbReference type="InterPro" id="IPR013210">
    <property type="entry name" value="LRR_N_plant-typ"/>
</dbReference>
<dbReference type="PROSITE" id="PS51172">
    <property type="entry name" value="CBM3"/>
    <property type="match status" value="2"/>
</dbReference>
<dbReference type="Proteomes" id="UP000606008">
    <property type="component" value="Unassembled WGS sequence"/>
</dbReference>